<dbReference type="InterPro" id="IPR002156">
    <property type="entry name" value="RNaseH_domain"/>
</dbReference>
<dbReference type="AlphaFoldDB" id="A0A8S9GT36"/>
<name>A0A8S9GT36_BRACR</name>
<evidence type="ECO:0000256" key="1">
    <source>
        <dbReference type="SAM" id="Phobius"/>
    </source>
</evidence>
<dbReference type="CDD" id="cd06222">
    <property type="entry name" value="RNase_H_like"/>
    <property type="match status" value="1"/>
</dbReference>
<keyword evidence="1" id="KW-1133">Transmembrane helix</keyword>
<dbReference type="GO" id="GO:0003676">
    <property type="term" value="F:nucleic acid binding"/>
    <property type="evidence" value="ECO:0007669"/>
    <property type="project" value="InterPro"/>
</dbReference>
<keyword evidence="1" id="KW-0812">Transmembrane</keyword>
<gene>
    <name evidence="4" type="ORF">F2Q70_00023865</name>
</gene>
<evidence type="ECO:0000259" key="3">
    <source>
        <dbReference type="Pfam" id="PF13966"/>
    </source>
</evidence>
<dbReference type="InterPro" id="IPR012337">
    <property type="entry name" value="RNaseH-like_sf"/>
</dbReference>
<dbReference type="Pfam" id="PF13456">
    <property type="entry name" value="RVT_3"/>
    <property type="match status" value="1"/>
</dbReference>
<dbReference type="Gene3D" id="3.30.420.10">
    <property type="entry name" value="Ribonuclease H-like superfamily/Ribonuclease H"/>
    <property type="match status" value="1"/>
</dbReference>
<feature type="transmembrane region" description="Helical" evidence="1">
    <location>
        <begin position="12"/>
        <end position="33"/>
    </location>
</feature>
<dbReference type="InterPro" id="IPR044730">
    <property type="entry name" value="RNase_H-like_dom_plant"/>
</dbReference>
<dbReference type="Pfam" id="PF13966">
    <property type="entry name" value="zf-RVT"/>
    <property type="match status" value="1"/>
</dbReference>
<keyword evidence="1" id="KW-0472">Membrane</keyword>
<dbReference type="GO" id="GO:0004523">
    <property type="term" value="F:RNA-DNA hybrid ribonuclease activity"/>
    <property type="evidence" value="ECO:0007669"/>
    <property type="project" value="InterPro"/>
</dbReference>
<dbReference type="InterPro" id="IPR026960">
    <property type="entry name" value="RVT-Znf"/>
</dbReference>
<dbReference type="PANTHER" id="PTHR47074">
    <property type="entry name" value="BNAC02G40300D PROTEIN"/>
    <property type="match status" value="1"/>
</dbReference>
<reference evidence="4" key="1">
    <citation type="submission" date="2019-12" db="EMBL/GenBank/DDBJ databases">
        <title>Genome sequencing and annotation of Brassica cretica.</title>
        <authorList>
            <person name="Studholme D.J."/>
            <person name="Sarris P.F."/>
        </authorList>
    </citation>
    <scope>NUCLEOTIDE SEQUENCE</scope>
    <source>
        <strain evidence="4">PFS-102/07</strain>
        <tissue evidence="4">Leaf</tissue>
    </source>
</reference>
<accession>A0A8S9GT36</accession>
<evidence type="ECO:0008006" key="5">
    <source>
        <dbReference type="Google" id="ProtNLM"/>
    </source>
</evidence>
<feature type="domain" description="RNase H type-1" evidence="2">
    <location>
        <begin position="328"/>
        <end position="448"/>
    </location>
</feature>
<organism evidence="4">
    <name type="scientific">Brassica cretica</name>
    <name type="common">Mustard</name>
    <dbReference type="NCBI Taxonomy" id="69181"/>
    <lineage>
        <taxon>Eukaryota</taxon>
        <taxon>Viridiplantae</taxon>
        <taxon>Streptophyta</taxon>
        <taxon>Embryophyta</taxon>
        <taxon>Tracheophyta</taxon>
        <taxon>Spermatophyta</taxon>
        <taxon>Magnoliopsida</taxon>
        <taxon>eudicotyledons</taxon>
        <taxon>Gunneridae</taxon>
        <taxon>Pentapetalae</taxon>
        <taxon>rosids</taxon>
        <taxon>malvids</taxon>
        <taxon>Brassicales</taxon>
        <taxon>Brassicaceae</taxon>
        <taxon>Brassiceae</taxon>
        <taxon>Brassica</taxon>
    </lineage>
</organism>
<protein>
    <recommendedName>
        <fullName evidence="5">RNase H type-1 domain-containing protein</fullName>
    </recommendedName>
</protein>
<sequence length="460" mass="51209">MEVFKDESQVIYKHIGMSLVSLYVILLVMSLCCDETPTIAYRSGSCLWSFVPLVFFFIIFITIYYHRTLGVSILTLSILFGVVALVQLLFPIDEFYVGYVMVIITLEISVAYDVVAYELDEVMPFGIPPFHHKTESFPSPQVWTDDRAVQRKENGKLHRGYQPNDLRVVRKAIPVSSNLEKRGFPSFNCKTCGASEDDLHVFLKCPLAEEVWNCIPTQHRLASALPTVAELIKQGSNFTPLPTTGITSPLWPWVLWNLWKARNKIVFENITFTDQEVALKSIQDAKEWSQAQGMNRASTQSCPLSIQTNHTSPCPPPLFQTGVLVCKVDAAWDNISGRCGIGGVFSGCLESTAHNFSESHSHVSSALMAEAIAVHRAVALVVYSNVQSLAVLSDSLSLIKLLKKGGYQSELFGIMFDIYNFMSFFDVISFSFISRNFNSEADSVAKSALVFAITNPLHGG</sequence>
<dbReference type="SUPFAM" id="SSF53098">
    <property type="entry name" value="Ribonuclease H-like"/>
    <property type="match status" value="1"/>
</dbReference>
<dbReference type="InterPro" id="IPR036397">
    <property type="entry name" value="RNaseH_sf"/>
</dbReference>
<dbReference type="EMBL" id="QGKY02001925">
    <property type="protein sequence ID" value="KAF2548210.1"/>
    <property type="molecule type" value="Genomic_DNA"/>
</dbReference>
<dbReference type="PANTHER" id="PTHR47074:SF49">
    <property type="entry name" value="POLYNUCLEOTIDYL TRANSFERASE, RIBONUCLEASE H-LIKE SUPERFAMILY PROTEIN"/>
    <property type="match status" value="1"/>
</dbReference>
<feature type="transmembrane region" description="Helical" evidence="1">
    <location>
        <begin position="45"/>
        <end position="65"/>
    </location>
</feature>
<evidence type="ECO:0000259" key="2">
    <source>
        <dbReference type="Pfam" id="PF13456"/>
    </source>
</evidence>
<feature type="transmembrane region" description="Helical" evidence="1">
    <location>
        <begin position="97"/>
        <end position="117"/>
    </location>
</feature>
<evidence type="ECO:0000313" key="4">
    <source>
        <dbReference type="EMBL" id="KAF2548210.1"/>
    </source>
</evidence>
<feature type="domain" description="Reverse transcriptase zinc-binding" evidence="3">
    <location>
        <begin position="167"/>
        <end position="212"/>
    </location>
</feature>
<comment type="caution">
    <text evidence="4">The sequence shown here is derived from an EMBL/GenBank/DDBJ whole genome shotgun (WGS) entry which is preliminary data.</text>
</comment>
<proteinExistence type="predicted"/>
<dbReference type="InterPro" id="IPR052929">
    <property type="entry name" value="RNase_H-like_EbsB-rel"/>
</dbReference>
<feature type="transmembrane region" description="Helical" evidence="1">
    <location>
        <begin position="71"/>
        <end position="90"/>
    </location>
</feature>